<dbReference type="AlphaFoldDB" id="A0AAE4BXG6"/>
<dbReference type="RefSeq" id="WP_309928953.1">
    <property type="nucleotide sequence ID" value="NZ_JAVDQZ010000006.1"/>
</dbReference>
<dbReference type="Proteomes" id="UP001184828">
    <property type="component" value="Unassembled WGS sequence"/>
</dbReference>
<dbReference type="EMBL" id="JAVDQZ010000006">
    <property type="protein sequence ID" value="MDR6428041.1"/>
    <property type="molecule type" value="Genomic_DNA"/>
</dbReference>
<organism evidence="1 2">
    <name type="scientific">Variovorax paradoxus</name>
    <dbReference type="NCBI Taxonomy" id="34073"/>
    <lineage>
        <taxon>Bacteria</taxon>
        <taxon>Pseudomonadati</taxon>
        <taxon>Pseudomonadota</taxon>
        <taxon>Betaproteobacteria</taxon>
        <taxon>Burkholderiales</taxon>
        <taxon>Comamonadaceae</taxon>
        <taxon>Variovorax</taxon>
    </lineage>
</organism>
<evidence type="ECO:0000313" key="2">
    <source>
        <dbReference type="Proteomes" id="UP001184828"/>
    </source>
</evidence>
<comment type="caution">
    <text evidence="1">The sequence shown here is derived from an EMBL/GenBank/DDBJ whole genome shotgun (WGS) entry which is preliminary data.</text>
</comment>
<reference evidence="1" key="1">
    <citation type="submission" date="2023-07" db="EMBL/GenBank/DDBJ databases">
        <title>Sorghum-associated microbial communities from plants grown in Nebraska, USA.</title>
        <authorList>
            <person name="Schachtman D."/>
        </authorList>
    </citation>
    <scope>NUCLEOTIDE SEQUENCE</scope>
    <source>
        <strain evidence="1">DS2114</strain>
    </source>
</reference>
<name>A0AAE4BXG6_VARPD</name>
<proteinExistence type="predicted"/>
<sequence length="132" mass="14405">MSELRVHPILGDFYRIDGGRWRIDRLLPEIGSTVRIFGAGETPTQEQLNIAHRVAGWLPQLLSAAGLGKPPSDDVPADWERTLQKPGIRWISIAADGSANLGLNGYQDGQYYVAPLLELSPDLSVISASWGV</sequence>
<gene>
    <name evidence="1" type="ORF">J2738_004196</name>
</gene>
<evidence type="ECO:0000313" key="1">
    <source>
        <dbReference type="EMBL" id="MDR6428041.1"/>
    </source>
</evidence>
<protein>
    <submittedName>
        <fullName evidence="1">Uncharacterized protein</fullName>
    </submittedName>
</protein>
<accession>A0AAE4BXG6</accession>